<evidence type="ECO:0000256" key="12">
    <source>
        <dbReference type="ARBA" id="ARBA00023244"/>
    </source>
</evidence>
<dbReference type="EMBL" id="FWZX01000001">
    <property type="protein sequence ID" value="SME88063.1"/>
    <property type="molecule type" value="Genomic_DNA"/>
</dbReference>
<feature type="binding site" evidence="16">
    <location>
        <position position="50"/>
    </location>
    <ligand>
        <name>S-adenosyl-L-methionine</name>
        <dbReference type="ChEBI" id="CHEBI:59789"/>
        <label>1</label>
    </ligand>
</feature>
<dbReference type="CDD" id="cd01335">
    <property type="entry name" value="Radical_SAM"/>
    <property type="match status" value="1"/>
</dbReference>
<dbReference type="STRING" id="560819.SAMN05428998_10148"/>
<dbReference type="SFLD" id="SFLDS00029">
    <property type="entry name" value="Radical_SAM"/>
    <property type="match status" value="1"/>
</dbReference>
<keyword evidence="9 15" id="KW-0560">Oxidoreductase</keyword>
<feature type="binding site" evidence="17">
    <location>
        <position position="63"/>
    </location>
    <ligand>
        <name>[4Fe-4S] cluster</name>
        <dbReference type="ChEBI" id="CHEBI:49883"/>
        <note>4Fe-4S-S-AdoMet</note>
    </ligand>
</feature>
<dbReference type="GO" id="GO:0006782">
    <property type="term" value="P:protoporphyrinogen IX biosynthetic process"/>
    <property type="evidence" value="ECO:0007669"/>
    <property type="project" value="UniProtKB-UniPathway"/>
</dbReference>
<comment type="catalytic activity">
    <reaction evidence="14 15">
        <text>coproporphyrinogen III + 2 S-adenosyl-L-methionine = protoporphyrinogen IX + 2 5'-deoxyadenosine + 2 L-methionine + 2 CO2</text>
        <dbReference type="Rhea" id="RHEA:15425"/>
        <dbReference type="ChEBI" id="CHEBI:16526"/>
        <dbReference type="ChEBI" id="CHEBI:17319"/>
        <dbReference type="ChEBI" id="CHEBI:57307"/>
        <dbReference type="ChEBI" id="CHEBI:57309"/>
        <dbReference type="ChEBI" id="CHEBI:57844"/>
        <dbReference type="ChEBI" id="CHEBI:59789"/>
        <dbReference type="EC" id="1.3.98.3"/>
    </reaction>
</comment>
<feature type="binding site" evidence="16">
    <location>
        <position position="179"/>
    </location>
    <ligand>
        <name>S-adenosyl-L-methionine</name>
        <dbReference type="ChEBI" id="CHEBI:59789"/>
        <label>2</label>
    </ligand>
</feature>
<evidence type="ECO:0000256" key="7">
    <source>
        <dbReference type="ARBA" id="ARBA00022691"/>
    </source>
</evidence>
<dbReference type="InterPro" id="IPR006638">
    <property type="entry name" value="Elp3/MiaA/NifB-like_rSAM"/>
</dbReference>
<feature type="binding site" evidence="16">
    <location>
        <position position="140"/>
    </location>
    <ligand>
        <name>S-adenosyl-L-methionine</name>
        <dbReference type="ChEBI" id="CHEBI:59789"/>
        <label>1</label>
    </ligand>
</feature>
<feature type="binding site" evidence="16">
    <location>
        <position position="107"/>
    </location>
    <ligand>
        <name>S-adenosyl-L-methionine</name>
        <dbReference type="ChEBI" id="CHEBI:59789"/>
        <label>1</label>
    </ligand>
</feature>
<keyword evidence="6 15" id="KW-0963">Cytoplasm</keyword>
<evidence type="ECO:0000256" key="8">
    <source>
        <dbReference type="ARBA" id="ARBA00022723"/>
    </source>
</evidence>
<evidence type="ECO:0000256" key="5">
    <source>
        <dbReference type="ARBA" id="ARBA00022485"/>
    </source>
</evidence>
<feature type="binding site" evidence="16">
    <location>
        <position position="167"/>
    </location>
    <ligand>
        <name>S-adenosyl-L-methionine</name>
        <dbReference type="ChEBI" id="CHEBI:59789"/>
        <label>2</label>
    </ligand>
</feature>
<evidence type="ECO:0000256" key="14">
    <source>
        <dbReference type="ARBA" id="ARBA00048321"/>
    </source>
</evidence>
<keyword evidence="11 15" id="KW-0411">Iron-sulfur</keyword>
<dbReference type="GO" id="GO:0004109">
    <property type="term" value="F:coproporphyrinogen oxidase activity"/>
    <property type="evidence" value="ECO:0007669"/>
    <property type="project" value="InterPro"/>
</dbReference>
<dbReference type="SUPFAM" id="SSF102114">
    <property type="entry name" value="Radical SAM enzymes"/>
    <property type="match status" value="1"/>
</dbReference>
<dbReference type="InterPro" id="IPR007197">
    <property type="entry name" value="rSAM"/>
</dbReference>
<dbReference type="Gene3D" id="3.80.30.20">
    <property type="entry name" value="tm_1862 like domain"/>
    <property type="match status" value="1"/>
</dbReference>
<comment type="function">
    <text evidence="13">Involved in the heme biosynthesis. Catalyzes the anaerobic oxidative decarboxylation of propionate groups of rings A and B of coproporphyrinogen III to yield the vinyl groups in protoporphyrinogen IX.</text>
</comment>
<dbReference type="PANTHER" id="PTHR13932:SF6">
    <property type="entry name" value="OXYGEN-INDEPENDENT COPROPORPHYRINOGEN III OXIDASE"/>
    <property type="match status" value="1"/>
</dbReference>
<dbReference type="RefSeq" id="WP_085120422.1">
    <property type="nucleotide sequence ID" value="NZ_FWZX01000001.1"/>
</dbReference>
<accession>A0A1Y6B795</accession>
<comment type="similarity">
    <text evidence="3 15">Belongs to the anaerobic coproporphyrinogen-III oxidase family.</text>
</comment>
<dbReference type="SFLD" id="SFLDG01082">
    <property type="entry name" value="B12-binding_domain_containing"/>
    <property type="match status" value="1"/>
</dbReference>
<evidence type="ECO:0000256" key="3">
    <source>
        <dbReference type="ARBA" id="ARBA00005493"/>
    </source>
</evidence>
<dbReference type="PROSITE" id="PS51918">
    <property type="entry name" value="RADICAL_SAM"/>
    <property type="match status" value="1"/>
</dbReference>
<name>A0A1Y6B795_9PROT</name>
<feature type="binding site" evidence="16">
    <location>
        <begin position="62"/>
        <end position="64"/>
    </location>
    <ligand>
        <name>S-adenosyl-L-methionine</name>
        <dbReference type="ChEBI" id="CHEBI:59789"/>
        <label>2</label>
    </ligand>
</feature>
<dbReference type="Pfam" id="PF06969">
    <property type="entry name" value="HemN_C"/>
    <property type="match status" value="1"/>
</dbReference>
<dbReference type="Proteomes" id="UP000192917">
    <property type="component" value="Unassembled WGS sequence"/>
</dbReference>
<dbReference type="Gene3D" id="1.10.10.920">
    <property type="match status" value="1"/>
</dbReference>
<gene>
    <name evidence="19" type="ORF">SAMN05428998_10148</name>
</gene>
<comment type="subcellular location">
    <subcellularLocation>
        <location evidence="1 15">Cytoplasm</location>
    </subcellularLocation>
</comment>
<evidence type="ECO:0000256" key="13">
    <source>
        <dbReference type="ARBA" id="ARBA00024295"/>
    </source>
</evidence>
<dbReference type="PIRSF" id="PIRSF000167">
    <property type="entry name" value="HemN"/>
    <property type="match status" value="1"/>
</dbReference>
<keyword evidence="12 15" id="KW-0627">Porphyrin biosynthesis</keyword>
<evidence type="ECO:0000313" key="19">
    <source>
        <dbReference type="EMBL" id="SME88063.1"/>
    </source>
</evidence>
<dbReference type="Pfam" id="PF04055">
    <property type="entry name" value="Radical_SAM"/>
    <property type="match status" value="1"/>
</dbReference>
<dbReference type="EC" id="1.3.98.3" evidence="15"/>
<keyword evidence="8 15" id="KW-0479">Metal-binding</keyword>
<feature type="binding site" evidence="17">
    <location>
        <position position="60"/>
    </location>
    <ligand>
        <name>[4Fe-4S] cluster</name>
        <dbReference type="ChEBI" id="CHEBI:49883"/>
        <note>4Fe-4S-S-AdoMet</note>
    </ligand>
</feature>
<evidence type="ECO:0000256" key="1">
    <source>
        <dbReference type="ARBA" id="ARBA00004496"/>
    </source>
</evidence>
<keyword evidence="5 15" id="KW-0004">4Fe-4S</keyword>
<keyword evidence="7 15" id="KW-0949">S-adenosyl-L-methionine</keyword>
<feature type="domain" description="Radical SAM core" evidence="18">
    <location>
        <begin position="41"/>
        <end position="283"/>
    </location>
</feature>
<evidence type="ECO:0000256" key="15">
    <source>
        <dbReference type="PIRNR" id="PIRNR000167"/>
    </source>
</evidence>
<comment type="pathway">
    <text evidence="2 15">Porphyrin-containing compound metabolism; protoporphyrin-IX biosynthesis; protoporphyrinogen-IX from coproporphyrinogen-III (AdoMet route): step 1/1.</text>
</comment>
<keyword evidence="10 15" id="KW-0408">Iron</keyword>
<evidence type="ECO:0000256" key="17">
    <source>
        <dbReference type="PIRSR" id="PIRSR000167-2"/>
    </source>
</evidence>
<dbReference type="AlphaFoldDB" id="A0A1Y6B795"/>
<dbReference type="NCBIfam" id="TIGR00538">
    <property type="entry name" value="hemN"/>
    <property type="match status" value="1"/>
</dbReference>
<dbReference type="GO" id="GO:0046872">
    <property type="term" value="F:metal ion binding"/>
    <property type="evidence" value="ECO:0007669"/>
    <property type="project" value="UniProtKB-KW"/>
</dbReference>
<organism evidence="19 20">
    <name type="scientific">Tistlia consotensis USBA 355</name>
    <dbReference type="NCBI Taxonomy" id="560819"/>
    <lineage>
        <taxon>Bacteria</taxon>
        <taxon>Pseudomonadati</taxon>
        <taxon>Pseudomonadota</taxon>
        <taxon>Alphaproteobacteria</taxon>
        <taxon>Rhodospirillales</taxon>
        <taxon>Rhodovibrionaceae</taxon>
        <taxon>Tistlia</taxon>
    </lineage>
</organism>
<feature type="binding site" evidence="16">
    <location>
        <position position="238"/>
    </location>
    <ligand>
        <name>S-adenosyl-L-methionine</name>
        <dbReference type="ChEBI" id="CHEBI:59789"/>
        <label>2</label>
    </ligand>
</feature>
<evidence type="ECO:0000256" key="10">
    <source>
        <dbReference type="ARBA" id="ARBA00023004"/>
    </source>
</evidence>
<feature type="binding site" evidence="17">
    <location>
        <position position="56"/>
    </location>
    <ligand>
        <name>[4Fe-4S] cluster</name>
        <dbReference type="ChEBI" id="CHEBI:49883"/>
        <note>4Fe-4S-S-AdoMet</note>
    </ligand>
</feature>
<evidence type="ECO:0000259" key="18">
    <source>
        <dbReference type="PROSITE" id="PS51918"/>
    </source>
</evidence>
<proteinExistence type="inferred from homology"/>
<evidence type="ECO:0000313" key="20">
    <source>
        <dbReference type="Proteomes" id="UP000192917"/>
    </source>
</evidence>
<dbReference type="UniPathway" id="UPA00251">
    <property type="reaction ID" value="UER00323"/>
</dbReference>
<evidence type="ECO:0000256" key="4">
    <source>
        <dbReference type="ARBA" id="ARBA00011245"/>
    </source>
</evidence>
<dbReference type="InterPro" id="IPR034505">
    <property type="entry name" value="Coproporphyrinogen-III_oxidase"/>
</dbReference>
<dbReference type="InterPro" id="IPR058240">
    <property type="entry name" value="rSAM_sf"/>
</dbReference>
<feature type="binding site" evidence="16">
    <location>
        <position position="204"/>
    </location>
    <ligand>
        <name>S-adenosyl-L-methionine</name>
        <dbReference type="ChEBI" id="CHEBI:59789"/>
        <label>2</label>
    </ligand>
</feature>
<protein>
    <recommendedName>
        <fullName evidence="15">Coproporphyrinogen-III oxidase</fullName>
        <ecNumber evidence="15">1.3.98.3</ecNumber>
    </recommendedName>
</protein>
<evidence type="ECO:0000256" key="16">
    <source>
        <dbReference type="PIRSR" id="PIRSR000167-1"/>
    </source>
</evidence>
<comment type="subunit">
    <text evidence="4">Monomer.</text>
</comment>
<dbReference type="InterPro" id="IPR023404">
    <property type="entry name" value="rSAM_horseshoe"/>
</dbReference>
<dbReference type="GO" id="GO:0005737">
    <property type="term" value="C:cytoplasm"/>
    <property type="evidence" value="ECO:0007669"/>
    <property type="project" value="UniProtKB-SubCell"/>
</dbReference>
<keyword evidence="20" id="KW-1185">Reference proteome</keyword>
<evidence type="ECO:0000256" key="11">
    <source>
        <dbReference type="ARBA" id="ARBA00023014"/>
    </source>
</evidence>
<dbReference type="SMART" id="SM00729">
    <property type="entry name" value="Elp3"/>
    <property type="match status" value="1"/>
</dbReference>
<evidence type="ECO:0000256" key="6">
    <source>
        <dbReference type="ARBA" id="ARBA00022490"/>
    </source>
</evidence>
<dbReference type="InterPro" id="IPR010723">
    <property type="entry name" value="HemN_C"/>
</dbReference>
<dbReference type="PANTHER" id="PTHR13932">
    <property type="entry name" value="COPROPORPHYRINIGEN III OXIDASE"/>
    <property type="match status" value="1"/>
</dbReference>
<dbReference type="GO" id="GO:0051989">
    <property type="term" value="F:coproporphyrinogen dehydrogenase activity"/>
    <property type="evidence" value="ECO:0007669"/>
    <property type="project" value="UniProtKB-EC"/>
</dbReference>
<evidence type="ECO:0000256" key="2">
    <source>
        <dbReference type="ARBA" id="ARBA00004785"/>
    </source>
</evidence>
<reference evidence="19 20" key="1">
    <citation type="submission" date="2017-04" db="EMBL/GenBank/DDBJ databases">
        <authorList>
            <person name="Afonso C.L."/>
            <person name="Miller P.J."/>
            <person name="Scott M.A."/>
            <person name="Spackman E."/>
            <person name="Goraichik I."/>
            <person name="Dimitrov K.M."/>
            <person name="Suarez D.L."/>
            <person name="Swayne D.E."/>
        </authorList>
    </citation>
    <scope>NUCLEOTIDE SEQUENCE [LARGE SCALE GENOMIC DNA]</scope>
    <source>
        <strain evidence="19 20">USBA 355</strain>
    </source>
</reference>
<evidence type="ECO:0000256" key="9">
    <source>
        <dbReference type="ARBA" id="ARBA00023002"/>
    </source>
</evidence>
<dbReference type="GO" id="GO:0051539">
    <property type="term" value="F:4 iron, 4 sulfur cluster binding"/>
    <property type="evidence" value="ECO:0007669"/>
    <property type="project" value="UniProtKB-KW"/>
</dbReference>
<feature type="binding site" evidence="16">
    <location>
        <position position="324"/>
    </location>
    <ligand>
        <name>S-adenosyl-L-methionine</name>
        <dbReference type="ChEBI" id="CHEBI:59789"/>
        <label>1</label>
    </ligand>
</feature>
<dbReference type="InterPro" id="IPR004558">
    <property type="entry name" value="Coprogen_oxidase_HemN"/>
</dbReference>
<dbReference type="SFLD" id="SFLDG01065">
    <property type="entry name" value="anaerobic_coproporphyrinogen-I"/>
    <property type="match status" value="1"/>
</dbReference>
<comment type="cofactor">
    <cofactor evidence="15 17">
        <name>[4Fe-4S] cluster</name>
        <dbReference type="ChEBI" id="CHEBI:49883"/>
    </cofactor>
    <text evidence="15 17">Binds 1 [4Fe-4S] cluster. The cluster is coordinated with 3 cysteines and an exchangeable S-adenosyl-L-methionine.</text>
</comment>
<sequence length="440" mass="47764">MDASLLARYDRPVPRYTSYPTAPHFHAGVDAARYARWLGALPAEVPLSLYLHIPFCDTLCWFCGCNMRVVREHGPVAAYLDLLEREIDLVAERLPGRFALSGLHFGGGSPSLLRPAEIGRLMAAVWRRFDRAEGAEIAVEIDPRDLEAEVVEAFAAGGVTRASIGVQDFDPRVQKAVNRIQSFDCTRAAVEALRAAGIGSVNIDLLYGLPYQDAASVVETLGQALTLGPDRVALFGYAHVPWMKKHQRLLPEAALPDGPSRWDQAEAAAARLVAAGYRRIGLDHFARPEDPLAVAQAEGRLRRNFQGYTTDEAAVLLGLGASSIGSLPQGYVQNTADLPSYRRAVLADRLPVARGVELSEDDRTRRALIERLMCDFAVELDPAAYAAELASLEGHAADGLVELAGGRLAVTERGRPLVRSVAAAFDRYLAPAEGRHSRAV</sequence>